<dbReference type="SUPFAM" id="SSF51735">
    <property type="entry name" value="NAD(P)-binding Rossmann-fold domains"/>
    <property type="match status" value="1"/>
</dbReference>
<sequence>MKVVVVGGTGFIGSRLVTMLRDRSLDVVVASPSAGVDTITGEGLSDALNDAQVVVDVSNSPSPQDDVALRFFNMSGKHLLAAEEAAGIKHHIALSVVGTDRLPESGYFRAKMAQENLIRGSHVPYTILRATPFFEYITGIVEDAADGDVLRLSPASIQPIAADDVVMALRDIALSRPQNCELEIVGPDRFRLNELAEQILTANEDPRTVIADEKALYFGAVLRDDTLVPGDHPRFAPTRFEDWIRLYIAQELAPAF</sequence>
<dbReference type="Proteomes" id="UP000003947">
    <property type="component" value="Unassembled WGS sequence"/>
</dbReference>
<organism evidence="2 3">
    <name type="scientific">Microvirga lotononidis</name>
    <dbReference type="NCBI Taxonomy" id="864069"/>
    <lineage>
        <taxon>Bacteria</taxon>
        <taxon>Pseudomonadati</taxon>
        <taxon>Pseudomonadota</taxon>
        <taxon>Alphaproteobacteria</taxon>
        <taxon>Hyphomicrobiales</taxon>
        <taxon>Methylobacteriaceae</taxon>
        <taxon>Microvirga</taxon>
    </lineage>
</organism>
<dbReference type="PANTHER" id="PTHR12126">
    <property type="entry name" value="NADH-UBIQUINONE OXIDOREDUCTASE 39 KDA SUBUNIT-RELATED"/>
    <property type="match status" value="1"/>
</dbReference>
<dbReference type="RefSeq" id="WP_009762536.1">
    <property type="nucleotide sequence ID" value="NZ_CP141050.1"/>
</dbReference>
<dbReference type="Pfam" id="PF13460">
    <property type="entry name" value="NAD_binding_10"/>
    <property type="match status" value="1"/>
</dbReference>
<name>I4YR93_9HYPH</name>
<dbReference type="EMBL" id="JH660645">
    <property type="protein sequence ID" value="EIM26485.1"/>
    <property type="molecule type" value="Genomic_DNA"/>
</dbReference>
<accession>I4YR93</accession>
<dbReference type="HOGENOM" id="CLU_007383_5_2_5"/>
<dbReference type="InterPro" id="IPR016040">
    <property type="entry name" value="NAD(P)-bd_dom"/>
</dbReference>
<dbReference type="InterPro" id="IPR051207">
    <property type="entry name" value="ComplexI_NDUFA9_subunit"/>
</dbReference>
<dbReference type="OrthoDB" id="9771302at2"/>
<dbReference type="STRING" id="864069.MicloDRAFT_00030340"/>
<protein>
    <submittedName>
        <fullName evidence="2">Putative nucleoside-diphosphate sugar epimerase</fullName>
    </submittedName>
</protein>
<proteinExistence type="predicted"/>
<evidence type="ECO:0000259" key="1">
    <source>
        <dbReference type="Pfam" id="PF13460"/>
    </source>
</evidence>
<reference evidence="2 3" key="1">
    <citation type="submission" date="2012-02" db="EMBL/GenBank/DDBJ databases">
        <title>Improved High-Quality Draft sequence of Microvirga sp. WSM3557.</title>
        <authorList>
            <consortium name="US DOE Joint Genome Institute"/>
            <person name="Lucas S."/>
            <person name="Han J."/>
            <person name="Lapidus A."/>
            <person name="Cheng J.-F."/>
            <person name="Goodwin L."/>
            <person name="Pitluck S."/>
            <person name="Peters L."/>
            <person name="Zhang X."/>
            <person name="Detter J.C."/>
            <person name="Han C."/>
            <person name="Tapia R."/>
            <person name="Land M."/>
            <person name="Hauser L."/>
            <person name="Kyrpides N."/>
            <person name="Ivanova N."/>
            <person name="Pagani I."/>
            <person name="Brau L."/>
            <person name="Yates R."/>
            <person name="O'Hara G."/>
            <person name="Rui T."/>
            <person name="Howieson J."/>
            <person name="Reeve W."/>
            <person name="Woyke T."/>
        </authorList>
    </citation>
    <scope>NUCLEOTIDE SEQUENCE [LARGE SCALE GENOMIC DNA]</scope>
    <source>
        <strain evidence="2 3">WSM3557</strain>
    </source>
</reference>
<dbReference type="PANTHER" id="PTHR12126:SF11">
    <property type="entry name" value="NADH DEHYDROGENASE [UBIQUINONE] 1 ALPHA SUBCOMPLEX SUBUNIT 9, MITOCHONDRIAL"/>
    <property type="match status" value="1"/>
</dbReference>
<dbReference type="AlphaFoldDB" id="I4YR93"/>
<dbReference type="eggNOG" id="COG0702">
    <property type="taxonomic scope" value="Bacteria"/>
</dbReference>
<dbReference type="GO" id="GO:0044877">
    <property type="term" value="F:protein-containing complex binding"/>
    <property type="evidence" value="ECO:0007669"/>
    <property type="project" value="TreeGrafter"/>
</dbReference>
<dbReference type="Gene3D" id="3.40.50.720">
    <property type="entry name" value="NAD(P)-binding Rossmann-like Domain"/>
    <property type="match status" value="1"/>
</dbReference>
<keyword evidence="3" id="KW-1185">Reference proteome</keyword>
<evidence type="ECO:0000313" key="2">
    <source>
        <dbReference type="EMBL" id="EIM26485.1"/>
    </source>
</evidence>
<evidence type="ECO:0000313" key="3">
    <source>
        <dbReference type="Proteomes" id="UP000003947"/>
    </source>
</evidence>
<gene>
    <name evidence="2" type="ORF">MicloDRAFT_00030340</name>
</gene>
<feature type="domain" description="NAD(P)-binding" evidence="1">
    <location>
        <begin position="7"/>
        <end position="131"/>
    </location>
</feature>
<dbReference type="PATRIC" id="fig|864069.3.peg.3288"/>
<dbReference type="InterPro" id="IPR036291">
    <property type="entry name" value="NAD(P)-bd_dom_sf"/>
</dbReference>